<dbReference type="AlphaFoldDB" id="A0A5D4XSE4"/>
<evidence type="ECO:0000313" key="7">
    <source>
        <dbReference type="EMBL" id="TYT25650.1"/>
    </source>
</evidence>
<evidence type="ECO:0000259" key="6">
    <source>
        <dbReference type="SMART" id="SM00528"/>
    </source>
</evidence>
<evidence type="ECO:0000256" key="1">
    <source>
        <dbReference type="ARBA" id="ARBA00004453"/>
    </source>
</evidence>
<keyword evidence="4" id="KW-0238">DNA-binding</keyword>
<evidence type="ECO:0000256" key="5">
    <source>
        <dbReference type="SAM" id="MobiDB-lite"/>
    </source>
</evidence>
<dbReference type="PANTHER" id="PTHR38097:SF2">
    <property type="entry name" value="DNA-BINDING PROTEIN STPA"/>
    <property type="match status" value="1"/>
</dbReference>
<dbReference type="Proteomes" id="UP000324973">
    <property type="component" value="Unassembled WGS sequence"/>
</dbReference>
<dbReference type="Gene3D" id="4.10.430.10">
    <property type="entry name" value="Histone-like protein H-NS, C-terminal domain"/>
    <property type="match status" value="1"/>
</dbReference>
<comment type="caution">
    <text evidence="7">The sequence shown here is derived from an EMBL/GenBank/DDBJ whole genome shotgun (WGS) entry which is preliminary data.</text>
</comment>
<reference evidence="7 8" key="1">
    <citation type="submission" date="2019-08" db="EMBL/GenBank/DDBJ databases">
        <title>Luteimonas viscosus sp. nov., isolated from soil of a sunflower field.</title>
        <authorList>
            <person name="Jianli Z."/>
            <person name="Ying Z."/>
        </authorList>
    </citation>
    <scope>NUCLEOTIDE SEQUENCE [LARGE SCALE GENOMIC DNA]</scope>
    <source>
        <strain evidence="7 8">XBU10</strain>
    </source>
</reference>
<sequence>MAIDLTAFSPKQLDALISEAKRRKTALRKRKPIAAIRKRIVDFATAEGYTVQELFGGRSAASKKAPAAKKTAKKAGKTGRKLGKVPPKYRNPAVPSETWTGRGKQPRWMAALVKKGRKPEDFLIKK</sequence>
<dbReference type="GO" id="GO:0003681">
    <property type="term" value="F:bent DNA binding"/>
    <property type="evidence" value="ECO:0007669"/>
    <property type="project" value="TreeGrafter"/>
</dbReference>
<dbReference type="GO" id="GO:0000976">
    <property type="term" value="F:transcription cis-regulatory region binding"/>
    <property type="evidence" value="ECO:0007669"/>
    <property type="project" value="TreeGrafter"/>
</dbReference>
<feature type="domain" description="DNA-binding protein H-NS-like C-terminal" evidence="6">
    <location>
        <begin position="79"/>
        <end position="124"/>
    </location>
</feature>
<dbReference type="PANTHER" id="PTHR38097">
    <property type="match status" value="1"/>
</dbReference>
<dbReference type="OrthoDB" id="5297879at2"/>
<evidence type="ECO:0000256" key="4">
    <source>
        <dbReference type="ARBA" id="ARBA00023125"/>
    </source>
</evidence>
<dbReference type="GO" id="GO:0005829">
    <property type="term" value="C:cytosol"/>
    <property type="evidence" value="ECO:0007669"/>
    <property type="project" value="TreeGrafter"/>
</dbReference>
<keyword evidence="3" id="KW-0963">Cytoplasm</keyword>
<organism evidence="7 8">
    <name type="scientific">Luteimonas viscosa</name>
    <dbReference type="NCBI Taxonomy" id="1132694"/>
    <lineage>
        <taxon>Bacteria</taxon>
        <taxon>Pseudomonadati</taxon>
        <taxon>Pseudomonadota</taxon>
        <taxon>Gammaproteobacteria</taxon>
        <taxon>Lysobacterales</taxon>
        <taxon>Lysobacteraceae</taxon>
        <taxon>Luteimonas</taxon>
    </lineage>
</organism>
<comment type="subcellular location">
    <subcellularLocation>
        <location evidence="1">Cytoplasm</location>
        <location evidence="1">Nucleoid</location>
    </subcellularLocation>
</comment>
<gene>
    <name evidence="7" type="ORF">FZO89_04920</name>
</gene>
<keyword evidence="8" id="KW-1185">Reference proteome</keyword>
<dbReference type="SUPFAM" id="SSF81273">
    <property type="entry name" value="H-NS histone-like proteins"/>
    <property type="match status" value="1"/>
</dbReference>
<dbReference type="GO" id="GO:0003680">
    <property type="term" value="F:minor groove of adenine-thymine-rich DNA binding"/>
    <property type="evidence" value="ECO:0007669"/>
    <property type="project" value="TreeGrafter"/>
</dbReference>
<dbReference type="InterPro" id="IPR027444">
    <property type="entry name" value="H-NS_C_dom"/>
</dbReference>
<evidence type="ECO:0000256" key="2">
    <source>
        <dbReference type="ARBA" id="ARBA00010610"/>
    </source>
</evidence>
<evidence type="ECO:0000313" key="8">
    <source>
        <dbReference type="Proteomes" id="UP000324973"/>
    </source>
</evidence>
<feature type="compositionally biased region" description="Basic residues" evidence="5">
    <location>
        <begin position="66"/>
        <end position="83"/>
    </location>
</feature>
<dbReference type="SMART" id="SM00528">
    <property type="entry name" value="HNS"/>
    <property type="match status" value="1"/>
</dbReference>
<comment type="similarity">
    <text evidence="2">Belongs to the histone-like protein H-NS family.</text>
</comment>
<dbReference type="GO" id="GO:0032993">
    <property type="term" value="C:protein-DNA complex"/>
    <property type="evidence" value="ECO:0007669"/>
    <property type="project" value="TreeGrafter"/>
</dbReference>
<feature type="region of interest" description="Disordered" evidence="5">
    <location>
        <begin position="59"/>
        <end position="105"/>
    </location>
</feature>
<dbReference type="GO" id="GO:0001217">
    <property type="term" value="F:DNA-binding transcription repressor activity"/>
    <property type="evidence" value="ECO:0007669"/>
    <property type="project" value="TreeGrafter"/>
</dbReference>
<dbReference type="GO" id="GO:0009295">
    <property type="term" value="C:nucleoid"/>
    <property type="evidence" value="ECO:0007669"/>
    <property type="project" value="UniProtKB-SubCell"/>
</dbReference>
<dbReference type="InterPro" id="IPR037150">
    <property type="entry name" value="H-NS_C_dom_sf"/>
</dbReference>
<accession>A0A5D4XSE4</accession>
<dbReference type="Pfam" id="PF00816">
    <property type="entry name" value="Histone_HNS"/>
    <property type="match status" value="1"/>
</dbReference>
<dbReference type="RefSeq" id="WP_149102200.1">
    <property type="nucleotide sequence ID" value="NZ_VTFT01000001.1"/>
</dbReference>
<name>A0A5D4XSE4_9GAMM</name>
<protein>
    <submittedName>
        <fullName evidence="7">H-NS histone family protein</fullName>
    </submittedName>
</protein>
<evidence type="ECO:0000256" key="3">
    <source>
        <dbReference type="ARBA" id="ARBA00022490"/>
    </source>
</evidence>
<proteinExistence type="inferred from homology"/>
<dbReference type="EMBL" id="VTFT01000001">
    <property type="protein sequence ID" value="TYT25650.1"/>
    <property type="molecule type" value="Genomic_DNA"/>
</dbReference>